<protein>
    <submittedName>
        <fullName evidence="1">Uncharacterized protein</fullName>
    </submittedName>
</protein>
<accession>A0A9Q0RFE0</accession>
<keyword evidence="2" id="KW-1185">Reference proteome</keyword>
<dbReference type="Proteomes" id="UP001149090">
    <property type="component" value="Unassembled WGS sequence"/>
</dbReference>
<gene>
    <name evidence="1" type="ORF">M0811_05296</name>
</gene>
<proteinExistence type="predicted"/>
<evidence type="ECO:0000313" key="2">
    <source>
        <dbReference type="Proteomes" id="UP001149090"/>
    </source>
</evidence>
<comment type="caution">
    <text evidence="1">The sequence shown here is derived from an EMBL/GenBank/DDBJ whole genome shotgun (WGS) entry which is preliminary data.</text>
</comment>
<evidence type="ECO:0000313" key="1">
    <source>
        <dbReference type="EMBL" id="KAJ5078039.1"/>
    </source>
</evidence>
<organism evidence="1 2">
    <name type="scientific">Anaeramoeba ignava</name>
    <name type="common">Anaerobic marine amoeba</name>
    <dbReference type="NCBI Taxonomy" id="1746090"/>
    <lineage>
        <taxon>Eukaryota</taxon>
        <taxon>Metamonada</taxon>
        <taxon>Anaeramoebidae</taxon>
        <taxon>Anaeramoeba</taxon>
    </lineage>
</organism>
<sequence length="104" mass="12411">MSDSLSLVKTQLDENEQFEEIQQSLIFTKYSQKLTNLLYRLNGKYLSFPDFIQDWKKVKKNEKICICSLCFLPIIEKEEEVEIESKSYHLLCGNFWNHLTINKK</sequence>
<name>A0A9Q0RFE0_ANAIG</name>
<dbReference type="AlphaFoldDB" id="A0A9Q0RFE0"/>
<reference evidence="1" key="1">
    <citation type="submission" date="2022-10" db="EMBL/GenBank/DDBJ databases">
        <title>Novel sulphate-reducing endosymbionts in the free-living metamonad Anaeramoeba.</title>
        <authorList>
            <person name="Jerlstrom-Hultqvist J."/>
            <person name="Cepicka I."/>
            <person name="Gallot-Lavallee L."/>
            <person name="Salas-Leiva D."/>
            <person name="Curtis B.A."/>
            <person name="Zahonova K."/>
            <person name="Pipaliya S."/>
            <person name="Dacks J."/>
            <person name="Roger A.J."/>
        </authorList>
    </citation>
    <scope>NUCLEOTIDE SEQUENCE</scope>
    <source>
        <strain evidence="1">BMAN</strain>
    </source>
</reference>
<dbReference type="EMBL" id="JAPDFW010000055">
    <property type="protein sequence ID" value="KAJ5078039.1"/>
    <property type="molecule type" value="Genomic_DNA"/>
</dbReference>